<sequence>MKVTAVRPGDLGQTEAARRRELHKSTPAPDNPFLSIEFAQAMGELLAYVNVAVIEDGRKTAGFLPFERHGFGIGKPLGGFLTTCHGMISDPALPLSPLALMRACRVSVFDIDHLIAGRSMFAPYESSAHPAPIMDLAAGFKPYVEQVRAGSAKNHKTSHYKNGDLEVAVGRITRPSSAAAVHFPGRAPLARARNVVTGRPALCRAADRLFKGFGRLRTSGRLPSPTETPEKPSSRAEFPSSPSRTGGRSGPHLPDLAGATFTATAPARATAQEHRERGPL</sequence>
<feature type="region of interest" description="Disordered" evidence="1">
    <location>
        <begin position="1"/>
        <end position="28"/>
    </location>
</feature>
<feature type="compositionally biased region" description="Low complexity" evidence="1">
    <location>
        <begin position="257"/>
        <end position="270"/>
    </location>
</feature>
<dbReference type="RefSeq" id="WP_176955510.1">
    <property type="nucleotide sequence ID" value="NZ_FNCN01000015.1"/>
</dbReference>
<dbReference type="Proteomes" id="UP000198923">
    <property type="component" value="Unassembled WGS sequence"/>
</dbReference>
<evidence type="ECO:0000256" key="1">
    <source>
        <dbReference type="SAM" id="MobiDB-lite"/>
    </source>
</evidence>
<protein>
    <submittedName>
        <fullName evidence="2">Uncharacterized protein</fullName>
    </submittedName>
</protein>
<dbReference type="AlphaFoldDB" id="A0A1G8C1P9"/>
<dbReference type="STRING" id="504805.SAMN05421505_11527"/>
<evidence type="ECO:0000313" key="3">
    <source>
        <dbReference type="Proteomes" id="UP000198923"/>
    </source>
</evidence>
<reference evidence="2 3" key="1">
    <citation type="submission" date="2016-10" db="EMBL/GenBank/DDBJ databases">
        <authorList>
            <person name="de Groot N.N."/>
        </authorList>
    </citation>
    <scope>NUCLEOTIDE SEQUENCE [LARGE SCALE GENOMIC DNA]</scope>
    <source>
        <strain evidence="2 3">CPCC 201354</strain>
    </source>
</reference>
<feature type="compositionally biased region" description="Basic and acidic residues" evidence="1">
    <location>
        <begin position="271"/>
        <end position="280"/>
    </location>
</feature>
<organism evidence="2 3">
    <name type="scientific">Sinosporangium album</name>
    <dbReference type="NCBI Taxonomy" id="504805"/>
    <lineage>
        <taxon>Bacteria</taxon>
        <taxon>Bacillati</taxon>
        <taxon>Actinomycetota</taxon>
        <taxon>Actinomycetes</taxon>
        <taxon>Streptosporangiales</taxon>
        <taxon>Streptosporangiaceae</taxon>
        <taxon>Sinosporangium</taxon>
    </lineage>
</organism>
<name>A0A1G8C1P9_9ACTN</name>
<evidence type="ECO:0000313" key="2">
    <source>
        <dbReference type="EMBL" id="SDH39298.1"/>
    </source>
</evidence>
<gene>
    <name evidence="2" type="ORF">SAMN05421505_11527</name>
</gene>
<proteinExistence type="predicted"/>
<keyword evidence="3" id="KW-1185">Reference proteome</keyword>
<dbReference type="EMBL" id="FNCN01000015">
    <property type="protein sequence ID" value="SDH39298.1"/>
    <property type="molecule type" value="Genomic_DNA"/>
</dbReference>
<accession>A0A1G8C1P9</accession>
<feature type="region of interest" description="Disordered" evidence="1">
    <location>
        <begin position="216"/>
        <end position="280"/>
    </location>
</feature>